<dbReference type="GO" id="GO:0047334">
    <property type="term" value="F:diphosphate-fructose-6-phosphate 1-phosphotransferase activity"/>
    <property type="evidence" value="ECO:0007669"/>
    <property type="project" value="TreeGrafter"/>
</dbReference>
<keyword evidence="2" id="KW-0324">Glycolysis</keyword>
<proteinExistence type="predicted"/>
<evidence type="ECO:0000256" key="2">
    <source>
        <dbReference type="ARBA" id="ARBA00023152"/>
    </source>
</evidence>
<dbReference type="Proteomes" id="UP000631114">
    <property type="component" value="Unassembled WGS sequence"/>
</dbReference>
<dbReference type="PANTHER" id="PTHR43650">
    <property type="entry name" value="PYROPHOSPHATE--FRUCTOSE 6-PHOSPHATE 1-PHOSPHOTRANSFERASE"/>
    <property type="match status" value="1"/>
</dbReference>
<protein>
    <submittedName>
        <fullName evidence="3">Uncharacterized protein</fullName>
    </submittedName>
</protein>
<dbReference type="Gene3D" id="3.40.50.460">
    <property type="entry name" value="Phosphofructokinase domain"/>
    <property type="match status" value="1"/>
</dbReference>
<dbReference type="PANTHER" id="PTHR43650:SF1">
    <property type="entry name" value="PYROPHOSPHATE--FRUCTOSE 6-PHOSPHATE 1-PHOSPHOTRANSFERASE SUBUNIT BETA 2"/>
    <property type="match status" value="1"/>
</dbReference>
<dbReference type="AlphaFoldDB" id="A0A835IPA1"/>
<organism evidence="3 4">
    <name type="scientific">Coptis chinensis</name>
    <dbReference type="NCBI Taxonomy" id="261450"/>
    <lineage>
        <taxon>Eukaryota</taxon>
        <taxon>Viridiplantae</taxon>
        <taxon>Streptophyta</taxon>
        <taxon>Embryophyta</taxon>
        <taxon>Tracheophyta</taxon>
        <taxon>Spermatophyta</taxon>
        <taxon>Magnoliopsida</taxon>
        <taxon>Ranunculales</taxon>
        <taxon>Ranunculaceae</taxon>
        <taxon>Coptidoideae</taxon>
        <taxon>Coptis</taxon>
    </lineage>
</organism>
<evidence type="ECO:0000313" key="3">
    <source>
        <dbReference type="EMBL" id="KAF9619832.1"/>
    </source>
</evidence>
<dbReference type="GO" id="GO:0005829">
    <property type="term" value="C:cytosol"/>
    <property type="evidence" value="ECO:0007669"/>
    <property type="project" value="TreeGrafter"/>
</dbReference>
<sequence length="118" mass="13160">MSAKLASTCLWSRGQFPLPCRMRSHGRSTRLVFESPYLDLCHVGCARMAGQVSRVRYRDLCHVGCDRMAVVQVMGCATSHITLESALQTHLNVTIIGEEVTAKKQTLKNVTDHITLQM</sequence>
<keyword evidence="1" id="KW-0963">Cytoplasm</keyword>
<dbReference type="EMBL" id="JADFTS010000002">
    <property type="protein sequence ID" value="KAF9619832.1"/>
    <property type="molecule type" value="Genomic_DNA"/>
</dbReference>
<accession>A0A835IPA1</accession>
<dbReference type="GO" id="GO:0009749">
    <property type="term" value="P:response to glucose"/>
    <property type="evidence" value="ECO:0007669"/>
    <property type="project" value="TreeGrafter"/>
</dbReference>
<keyword evidence="4" id="KW-1185">Reference proteome</keyword>
<dbReference type="SUPFAM" id="SSF53784">
    <property type="entry name" value="Phosphofructokinase"/>
    <property type="match status" value="1"/>
</dbReference>
<dbReference type="InterPro" id="IPR035966">
    <property type="entry name" value="PKF_sf"/>
</dbReference>
<comment type="caution">
    <text evidence="3">The sequence shown here is derived from an EMBL/GenBank/DDBJ whole genome shotgun (WGS) entry which is preliminary data.</text>
</comment>
<name>A0A835IPA1_9MAGN</name>
<evidence type="ECO:0000256" key="1">
    <source>
        <dbReference type="ARBA" id="ARBA00022490"/>
    </source>
</evidence>
<dbReference type="GO" id="GO:0015979">
    <property type="term" value="P:photosynthesis"/>
    <property type="evidence" value="ECO:0007669"/>
    <property type="project" value="TreeGrafter"/>
</dbReference>
<reference evidence="3 4" key="1">
    <citation type="submission" date="2020-10" db="EMBL/GenBank/DDBJ databases">
        <title>The Coptis chinensis genome and diversification of protoberbering-type alkaloids.</title>
        <authorList>
            <person name="Wang B."/>
            <person name="Shu S."/>
            <person name="Song C."/>
            <person name="Liu Y."/>
        </authorList>
    </citation>
    <scope>NUCLEOTIDE SEQUENCE [LARGE SCALE GENOMIC DNA]</scope>
    <source>
        <strain evidence="3">HL-2020</strain>
        <tissue evidence="3">Leaf</tissue>
    </source>
</reference>
<dbReference type="OrthoDB" id="1744451at2759"/>
<dbReference type="GO" id="GO:0003872">
    <property type="term" value="F:6-phosphofructokinase activity"/>
    <property type="evidence" value="ECO:0007669"/>
    <property type="project" value="InterPro"/>
</dbReference>
<evidence type="ECO:0000313" key="4">
    <source>
        <dbReference type="Proteomes" id="UP000631114"/>
    </source>
</evidence>
<gene>
    <name evidence="3" type="ORF">IFM89_009583</name>
</gene>